<sequence>MVSRRRGFHPRKRGPFEVLEQGGQETMGKTKPSIVNHEDSIRGELECGQGSDITPYCRDVQTSSMVRVKKQRKLRQKCRKKGKAKASR</sequence>
<keyword evidence="3" id="KW-1185">Reference proteome</keyword>
<dbReference type="EMBL" id="JARKNE010000004">
    <property type="protein sequence ID" value="KAK5836270.1"/>
    <property type="molecule type" value="Genomic_DNA"/>
</dbReference>
<proteinExistence type="predicted"/>
<accession>A0ABR0QAU3</accession>
<organism evidence="2 3">
    <name type="scientific">Gossypium arboreum</name>
    <name type="common">Tree cotton</name>
    <name type="synonym">Gossypium nanking</name>
    <dbReference type="NCBI Taxonomy" id="29729"/>
    <lineage>
        <taxon>Eukaryota</taxon>
        <taxon>Viridiplantae</taxon>
        <taxon>Streptophyta</taxon>
        <taxon>Embryophyta</taxon>
        <taxon>Tracheophyta</taxon>
        <taxon>Spermatophyta</taxon>
        <taxon>Magnoliopsida</taxon>
        <taxon>eudicotyledons</taxon>
        <taxon>Gunneridae</taxon>
        <taxon>Pentapetalae</taxon>
        <taxon>rosids</taxon>
        <taxon>malvids</taxon>
        <taxon>Malvales</taxon>
        <taxon>Malvaceae</taxon>
        <taxon>Malvoideae</taxon>
        <taxon>Gossypium</taxon>
    </lineage>
</organism>
<name>A0ABR0QAU3_GOSAR</name>
<reference evidence="2 3" key="1">
    <citation type="submission" date="2023-03" db="EMBL/GenBank/DDBJ databases">
        <title>WGS of Gossypium arboreum.</title>
        <authorList>
            <person name="Yu D."/>
        </authorList>
    </citation>
    <scope>NUCLEOTIDE SEQUENCE [LARGE SCALE GENOMIC DNA]</scope>
    <source>
        <tissue evidence="2">Leaf</tissue>
    </source>
</reference>
<evidence type="ECO:0000313" key="3">
    <source>
        <dbReference type="Proteomes" id="UP001358586"/>
    </source>
</evidence>
<feature type="region of interest" description="Disordered" evidence="1">
    <location>
        <begin position="1"/>
        <end position="32"/>
    </location>
</feature>
<feature type="compositionally biased region" description="Basic residues" evidence="1">
    <location>
        <begin position="1"/>
        <end position="13"/>
    </location>
</feature>
<evidence type="ECO:0000256" key="1">
    <source>
        <dbReference type="SAM" id="MobiDB-lite"/>
    </source>
</evidence>
<comment type="caution">
    <text evidence="2">The sequence shown here is derived from an EMBL/GenBank/DDBJ whole genome shotgun (WGS) entry which is preliminary data.</text>
</comment>
<evidence type="ECO:0000313" key="2">
    <source>
        <dbReference type="EMBL" id="KAK5836270.1"/>
    </source>
</evidence>
<gene>
    <name evidence="2" type="ORF">PVK06_012044</name>
</gene>
<feature type="region of interest" description="Disordered" evidence="1">
    <location>
        <begin position="67"/>
        <end position="88"/>
    </location>
</feature>
<dbReference type="Proteomes" id="UP001358586">
    <property type="component" value="Chromosome 4"/>
</dbReference>
<protein>
    <submittedName>
        <fullName evidence="2">Uncharacterized protein</fullName>
    </submittedName>
</protein>